<keyword evidence="5 9" id="KW-1133">Transmembrane helix</keyword>
<feature type="transmembrane region" description="Helical" evidence="9">
    <location>
        <begin position="599"/>
        <end position="617"/>
    </location>
</feature>
<keyword evidence="4 9" id="KW-0812">Transmembrane</keyword>
<reference evidence="11" key="1">
    <citation type="journal article" date="2023" name="Mol. Biol. Evol.">
        <title>Third-Generation Sequencing Reveals the Adaptive Role of the Epigenome in Three Deep-Sea Polychaetes.</title>
        <authorList>
            <person name="Perez M."/>
            <person name="Aroh O."/>
            <person name="Sun Y."/>
            <person name="Lan Y."/>
            <person name="Juniper S.K."/>
            <person name="Young C.R."/>
            <person name="Angers B."/>
            <person name="Qian P.Y."/>
        </authorList>
    </citation>
    <scope>NUCLEOTIDE SEQUENCE</scope>
    <source>
        <strain evidence="11">P08H-3</strain>
    </source>
</reference>
<dbReference type="Pfam" id="PF03137">
    <property type="entry name" value="OATP"/>
    <property type="match status" value="2"/>
</dbReference>
<dbReference type="Gene3D" id="1.20.1250.20">
    <property type="entry name" value="MFS general substrate transporter like domains"/>
    <property type="match status" value="1"/>
</dbReference>
<feature type="region of interest" description="Disordered" evidence="8">
    <location>
        <begin position="355"/>
        <end position="507"/>
    </location>
</feature>
<dbReference type="PANTHER" id="PTHR11388">
    <property type="entry name" value="ORGANIC ANION TRANSPORTER"/>
    <property type="match status" value="1"/>
</dbReference>
<dbReference type="Proteomes" id="UP001208570">
    <property type="component" value="Unassembled WGS sequence"/>
</dbReference>
<evidence type="ECO:0000256" key="4">
    <source>
        <dbReference type="ARBA" id="ARBA00022692"/>
    </source>
</evidence>
<feature type="compositionally biased region" description="Basic and acidic residues" evidence="8">
    <location>
        <begin position="21"/>
        <end position="34"/>
    </location>
</feature>
<evidence type="ECO:0000256" key="1">
    <source>
        <dbReference type="ARBA" id="ARBA00004651"/>
    </source>
</evidence>
<proteinExistence type="inferred from homology"/>
<feature type="transmembrane region" description="Helical" evidence="9">
    <location>
        <begin position="297"/>
        <end position="319"/>
    </location>
</feature>
<dbReference type="InterPro" id="IPR036259">
    <property type="entry name" value="MFS_trans_sf"/>
</dbReference>
<dbReference type="SUPFAM" id="SSF103473">
    <property type="entry name" value="MFS general substrate transporter"/>
    <property type="match status" value="1"/>
</dbReference>
<evidence type="ECO:0000256" key="2">
    <source>
        <dbReference type="ARBA" id="ARBA00009657"/>
    </source>
</evidence>
<dbReference type="EMBL" id="JAODUP010000002">
    <property type="protein sequence ID" value="KAK2170586.1"/>
    <property type="molecule type" value="Genomic_DNA"/>
</dbReference>
<evidence type="ECO:0000256" key="7">
    <source>
        <dbReference type="ARBA" id="ARBA00023157"/>
    </source>
</evidence>
<organism evidence="11 12">
    <name type="scientific">Paralvinella palmiformis</name>
    <dbReference type="NCBI Taxonomy" id="53620"/>
    <lineage>
        <taxon>Eukaryota</taxon>
        <taxon>Metazoa</taxon>
        <taxon>Spiralia</taxon>
        <taxon>Lophotrochozoa</taxon>
        <taxon>Annelida</taxon>
        <taxon>Polychaeta</taxon>
        <taxon>Sedentaria</taxon>
        <taxon>Canalipalpata</taxon>
        <taxon>Terebellida</taxon>
        <taxon>Terebelliformia</taxon>
        <taxon>Alvinellidae</taxon>
        <taxon>Paralvinella</taxon>
    </lineage>
</organism>
<dbReference type="PANTHER" id="PTHR11388:SF142">
    <property type="entry name" value="SOLUTE CARRIER ORGANIC ANION TRANSPORTER FAMILY MEMBER 5A1"/>
    <property type="match status" value="1"/>
</dbReference>
<feature type="region of interest" description="Disordered" evidence="8">
    <location>
        <begin position="551"/>
        <end position="572"/>
    </location>
</feature>
<evidence type="ECO:0000256" key="3">
    <source>
        <dbReference type="ARBA" id="ARBA00022475"/>
    </source>
</evidence>
<feature type="transmembrane region" description="Helical" evidence="9">
    <location>
        <begin position="147"/>
        <end position="169"/>
    </location>
</feature>
<feature type="compositionally biased region" description="Acidic residues" evidence="8">
    <location>
        <begin position="470"/>
        <end position="484"/>
    </location>
</feature>
<evidence type="ECO:0000256" key="8">
    <source>
        <dbReference type="SAM" id="MobiDB-lite"/>
    </source>
</evidence>
<dbReference type="SUPFAM" id="SSF100895">
    <property type="entry name" value="Kazal-type serine protease inhibitors"/>
    <property type="match status" value="1"/>
</dbReference>
<keyword evidence="7" id="KW-1015">Disulfide bond</keyword>
<evidence type="ECO:0000256" key="5">
    <source>
        <dbReference type="ARBA" id="ARBA00022989"/>
    </source>
</evidence>
<feature type="compositionally biased region" description="Basic and acidic residues" evidence="8">
    <location>
        <begin position="890"/>
        <end position="915"/>
    </location>
</feature>
<feature type="transmembrane region" description="Helical" evidence="9">
    <location>
        <begin position="853"/>
        <end position="876"/>
    </location>
</feature>
<comment type="subcellular location">
    <subcellularLocation>
        <location evidence="1">Cell membrane</location>
        <topology evidence="1">Multi-pass membrane protein</topology>
    </subcellularLocation>
</comment>
<protein>
    <recommendedName>
        <fullName evidence="10">Kazal-like domain-containing protein</fullName>
    </recommendedName>
</protein>
<feature type="compositionally biased region" description="Polar residues" evidence="8">
    <location>
        <begin position="417"/>
        <end position="439"/>
    </location>
</feature>
<accession>A0AAD9KG28</accession>
<dbReference type="GO" id="GO:0016323">
    <property type="term" value="C:basolateral plasma membrane"/>
    <property type="evidence" value="ECO:0007669"/>
    <property type="project" value="TreeGrafter"/>
</dbReference>
<feature type="domain" description="Kazal-like" evidence="10">
    <location>
        <begin position="706"/>
        <end position="760"/>
    </location>
</feature>
<evidence type="ECO:0000313" key="12">
    <source>
        <dbReference type="Proteomes" id="UP001208570"/>
    </source>
</evidence>
<dbReference type="AlphaFoldDB" id="A0AAD9KG28"/>
<dbReference type="PROSITE" id="PS51465">
    <property type="entry name" value="KAZAL_2"/>
    <property type="match status" value="1"/>
</dbReference>
<keyword evidence="6 9" id="KW-0472">Membrane</keyword>
<name>A0AAD9KG28_9ANNE</name>
<evidence type="ECO:0000256" key="9">
    <source>
        <dbReference type="SAM" id="Phobius"/>
    </source>
</evidence>
<dbReference type="InterPro" id="IPR002350">
    <property type="entry name" value="Kazal_dom"/>
</dbReference>
<feature type="transmembrane region" description="Helical" evidence="9">
    <location>
        <begin position="218"/>
        <end position="242"/>
    </location>
</feature>
<gene>
    <name evidence="11" type="ORF">LSH36_2g19020</name>
</gene>
<evidence type="ECO:0000259" key="10">
    <source>
        <dbReference type="PROSITE" id="PS51465"/>
    </source>
</evidence>
<feature type="transmembrane region" description="Helical" evidence="9">
    <location>
        <begin position="120"/>
        <end position="140"/>
    </location>
</feature>
<feature type="transmembrane region" description="Helical" evidence="9">
    <location>
        <begin position="800"/>
        <end position="825"/>
    </location>
</feature>
<evidence type="ECO:0000256" key="6">
    <source>
        <dbReference type="ARBA" id="ARBA00023136"/>
    </source>
</evidence>
<keyword evidence="3" id="KW-1003">Cell membrane</keyword>
<comment type="caution">
    <text evidence="11">The sequence shown here is derived from an EMBL/GenBank/DDBJ whole genome shotgun (WGS) entry which is preliminary data.</text>
</comment>
<dbReference type="GO" id="GO:0015347">
    <property type="term" value="F:sodium-independent organic anion transmembrane transporter activity"/>
    <property type="evidence" value="ECO:0007669"/>
    <property type="project" value="TreeGrafter"/>
</dbReference>
<feature type="compositionally biased region" description="Basic and acidic residues" evidence="8">
    <location>
        <begin position="385"/>
        <end position="398"/>
    </location>
</feature>
<keyword evidence="12" id="KW-1185">Reference proteome</keyword>
<feature type="compositionally biased region" description="Basic residues" evidence="8">
    <location>
        <begin position="355"/>
        <end position="373"/>
    </location>
</feature>
<feature type="transmembrane region" description="Helical" evidence="9">
    <location>
        <begin position="775"/>
        <end position="793"/>
    </location>
</feature>
<feature type="region of interest" description="Disordered" evidence="8">
    <location>
        <begin position="887"/>
        <end position="927"/>
    </location>
</feature>
<dbReference type="InterPro" id="IPR036058">
    <property type="entry name" value="Kazal_dom_sf"/>
</dbReference>
<dbReference type="Pfam" id="PF07648">
    <property type="entry name" value="Kazal_2"/>
    <property type="match status" value="1"/>
</dbReference>
<sequence>MGTDRVCRTSNGAPTSAAAENHAKVDREAKSGKEAKHRKEHHLVSPKLVFLKRKIRHINKRAEADRKSVLGDAITNTSIQLFVGIYSLLIFTRGVLRQYIPGIREHLRRQFALSFGELEFVSAVEKIGFVLVVIFVGYYGNKMHKPLGVLVGAAFCACGAILCACPYITDTTPGRPGNFTDAWLYYEAGLCQIDTNQTTTSKTQCEALLRNPDTGQAFSFFAGGNFIIGIGSTFLLILGFVYIEESTKKDTAPLYYGIILFLNGAGECLGIIAAWRFTELPYTLKDSFGLDKWDTGAWWLAFPILGTLFLSISLPLLMFPKWIVEPKWLTNRRSRRLKRWNYFLKVEQKLVNKIMRKQRRRKRKEENAKRKRERQIEQLQSSSTNRRESIGGTDREESTLSPDEAGVTDVKSHSNDAYESNENGSAPNNRDSSVDNETAISGGRPPSVIRVEAEIHVDVNSLTDTPISNENDEASDAESDEEDLNTGPSSPGSGEPEGEVRSPAPNMDEDSIAELATDSSATAPSRGVHFALNDAGEILAETRIEDILQMEEPPQEPAPLEDGESIKSDKVEKERQRRILGRRIQDLPKNLWFLLNRPVISLILASTALAAYSPAGYQATLPSYLSVQFAVYEPSSLLISGIPYTVGSALGTLLSGYVIYRKCWKLMAHVKIIITVQCVVIVLLLFGMIPTCNIQYFFHRSSGANVTSNTDCSSRCDCRQTQYEPICSTDGLEFPSGCVAGCRSASIDSEMGVVVYDECLCVPDKQLSSTHCNSLCYDVAIGYGMLVFLIAVFQNFGVISVIIICLSSTVLLLAFVPGVAVFRAIQAVSCTYEERDCLGDDVCWLYERDEYRYLQHGATSVFQLASVIVYIATLLVMRSKVKAAIQPSNRKPEGDTNEEKDATVDEPLRDDDITGRQEVATGQNTQL</sequence>
<dbReference type="GO" id="GO:0043252">
    <property type="term" value="P:sodium-independent organic anion transport"/>
    <property type="evidence" value="ECO:0007669"/>
    <property type="project" value="TreeGrafter"/>
</dbReference>
<feature type="transmembrane region" description="Helical" evidence="9">
    <location>
        <begin position="637"/>
        <end position="660"/>
    </location>
</feature>
<dbReference type="InterPro" id="IPR004156">
    <property type="entry name" value="OATP"/>
</dbReference>
<comment type="similarity">
    <text evidence="2">Belongs to the organo anion transporter (TC 2.A.60) family.</text>
</comment>
<feature type="transmembrane region" description="Helical" evidence="9">
    <location>
        <begin position="672"/>
        <end position="698"/>
    </location>
</feature>
<feature type="region of interest" description="Disordered" evidence="8">
    <location>
        <begin position="1"/>
        <end position="39"/>
    </location>
</feature>
<evidence type="ECO:0000313" key="11">
    <source>
        <dbReference type="EMBL" id="KAK2170586.1"/>
    </source>
</evidence>
<feature type="transmembrane region" description="Helical" evidence="9">
    <location>
        <begin position="254"/>
        <end position="277"/>
    </location>
</feature>